<dbReference type="GO" id="GO:0004175">
    <property type="term" value="F:endopeptidase activity"/>
    <property type="evidence" value="ECO:0007669"/>
    <property type="project" value="UniProtKB-ARBA"/>
</dbReference>
<sequence>MCRSVLIYSYVIYLSVLSILFISIFVKKDTNKIVPIMKNALIPYLVGELMVDIAGASPLIRILGEIKYGFLYLNYSYLVLLIVVCFIFKIRLNKFSWKITYKQFIYVLILCGLWVIPQIVLFGGNHLAYNIYRYDSIHSYLIDIILQIPHPAIYEELVYRGLLISTLKAYIKNESIINIIQAFIFGVVHYTNYTSQLSIWMACLATGGQILTGFILGKLYFKTKSLTPCIILHLLRDTI</sequence>
<feature type="domain" description="CAAX prenyl protease 2/Lysostaphin resistance protein A-like" evidence="2">
    <location>
        <begin position="140"/>
        <end position="238"/>
    </location>
</feature>
<evidence type="ECO:0000313" key="3">
    <source>
        <dbReference type="EMBL" id="OPJ61441.1"/>
    </source>
</evidence>
<dbReference type="Pfam" id="PF02517">
    <property type="entry name" value="Rce1-like"/>
    <property type="match status" value="1"/>
</dbReference>
<feature type="transmembrane region" description="Helical" evidence="1">
    <location>
        <begin position="41"/>
        <end position="60"/>
    </location>
</feature>
<keyword evidence="1" id="KW-0472">Membrane</keyword>
<feature type="transmembrane region" description="Helical" evidence="1">
    <location>
        <begin position="175"/>
        <end position="193"/>
    </location>
</feature>
<accession>A0A1V4IN23</accession>
<keyword evidence="3" id="KW-0645">Protease</keyword>
<evidence type="ECO:0000313" key="4">
    <source>
        <dbReference type="Proteomes" id="UP000190080"/>
    </source>
</evidence>
<dbReference type="RefSeq" id="WP_079424502.1">
    <property type="nucleotide sequence ID" value="NZ_MZGV01000022.1"/>
</dbReference>
<evidence type="ECO:0000256" key="1">
    <source>
        <dbReference type="SAM" id="Phobius"/>
    </source>
</evidence>
<dbReference type="STRING" id="1450648.CLORY_23070"/>
<gene>
    <name evidence="3" type="ORF">CLORY_23070</name>
</gene>
<keyword evidence="3" id="KW-0378">Hydrolase</keyword>
<dbReference type="InterPro" id="IPR003675">
    <property type="entry name" value="Rce1/LyrA-like_dom"/>
</dbReference>
<protein>
    <submittedName>
        <fullName evidence="3">CAAX amino terminal protease self-immunity</fullName>
    </submittedName>
</protein>
<comment type="caution">
    <text evidence="3">The sequence shown here is derived from an EMBL/GenBank/DDBJ whole genome shotgun (WGS) entry which is preliminary data.</text>
</comment>
<dbReference type="OrthoDB" id="371054at2"/>
<dbReference type="AlphaFoldDB" id="A0A1V4IN23"/>
<dbReference type="GO" id="GO:0080120">
    <property type="term" value="P:CAAX-box protein maturation"/>
    <property type="evidence" value="ECO:0007669"/>
    <property type="project" value="UniProtKB-ARBA"/>
</dbReference>
<proteinExistence type="predicted"/>
<reference evidence="3 4" key="1">
    <citation type="submission" date="2017-03" db="EMBL/GenBank/DDBJ databases">
        <title>Genome sequence of Clostridium oryzae DSM 28571.</title>
        <authorList>
            <person name="Poehlein A."/>
            <person name="Daniel R."/>
        </authorList>
    </citation>
    <scope>NUCLEOTIDE SEQUENCE [LARGE SCALE GENOMIC DNA]</scope>
    <source>
        <strain evidence="3 4">DSM 28571</strain>
    </source>
</reference>
<keyword evidence="4" id="KW-1185">Reference proteome</keyword>
<organism evidence="3 4">
    <name type="scientific">Clostridium oryzae</name>
    <dbReference type="NCBI Taxonomy" id="1450648"/>
    <lineage>
        <taxon>Bacteria</taxon>
        <taxon>Bacillati</taxon>
        <taxon>Bacillota</taxon>
        <taxon>Clostridia</taxon>
        <taxon>Eubacteriales</taxon>
        <taxon>Clostridiaceae</taxon>
        <taxon>Clostridium</taxon>
    </lineage>
</organism>
<dbReference type="EMBL" id="MZGV01000022">
    <property type="protein sequence ID" value="OPJ61441.1"/>
    <property type="molecule type" value="Genomic_DNA"/>
</dbReference>
<keyword evidence="1" id="KW-0812">Transmembrane</keyword>
<feature type="transmembrane region" description="Helical" evidence="1">
    <location>
        <begin position="199"/>
        <end position="221"/>
    </location>
</feature>
<feature type="transmembrane region" description="Helical" evidence="1">
    <location>
        <begin position="6"/>
        <end position="26"/>
    </location>
</feature>
<name>A0A1V4IN23_9CLOT</name>
<dbReference type="Proteomes" id="UP000190080">
    <property type="component" value="Unassembled WGS sequence"/>
</dbReference>
<keyword evidence="1" id="KW-1133">Transmembrane helix</keyword>
<evidence type="ECO:0000259" key="2">
    <source>
        <dbReference type="Pfam" id="PF02517"/>
    </source>
</evidence>
<feature type="transmembrane region" description="Helical" evidence="1">
    <location>
        <begin position="104"/>
        <end position="125"/>
    </location>
</feature>
<dbReference type="GO" id="GO:0006508">
    <property type="term" value="P:proteolysis"/>
    <property type="evidence" value="ECO:0007669"/>
    <property type="project" value="UniProtKB-KW"/>
</dbReference>
<feature type="transmembrane region" description="Helical" evidence="1">
    <location>
        <begin position="72"/>
        <end position="92"/>
    </location>
</feature>